<gene>
    <name evidence="1" type="ORF">tinsulaeT_06160</name>
</gene>
<proteinExistence type="predicted"/>
<keyword evidence="2" id="KW-1185">Reference proteome</keyword>
<name>A0ABQ6GN21_9GAMM</name>
<dbReference type="Proteomes" id="UP001157186">
    <property type="component" value="Unassembled WGS sequence"/>
</dbReference>
<comment type="caution">
    <text evidence="1">The sequence shown here is derived from an EMBL/GenBank/DDBJ whole genome shotgun (WGS) entry which is preliminary data.</text>
</comment>
<evidence type="ECO:0000313" key="2">
    <source>
        <dbReference type="Proteomes" id="UP001157186"/>
    </source>
</evidence>
<protein>
    <submittedName>
        <fullName evidence="1">Uncharacterized protein</fullName>
    </submittedName>
</protein>
<reference evidence="1 2" key="1">
    <citation type="submission" date="2023-03" db="EMBL/GenBank/DDBJ databases">
        <title>Draft genome sequence of Thalassotalea insulae KCTC 62186T.</title>
        <authorList>
            <person name="Sawabe T."/>
        </authorList>
    </citation>
    <scope>NUCLEOTIDE SEQUENCE [LARGE SCALE GENOMIC DNA]</scope>
    <source>
        <strain evidence="1 2">KCTC 62186</strain>
    </source>
</reference>
<dbReference type="EMBL" id="BSST01000001">
    <property type="protein sequence ID" value="GLX77276.1"/>
    <property type="molecule type" value="Genomic_DNA"/>
</dbReference>
<accession>A0ABQ6GN21</accession>
<evidence type="ECO:0000313" key="1">
    <source>
        <dbReference type="EMBL" id="GLX77276.1"/>
    </source>
</evidence>
<sequence length="67" mass="8030">MKLIMKTEFDDLRLNPNHQYQTDSNGDKQVVKIYCGELLIAKKTKLKKSIRYFGVKNYQQYLSEHYN</sequence>
<organism evidence="1 2">
    <name type="scientific">Thalassotalea insulae</name>
    <dbReference type="NCBI Taxonomy" id="2056778"/>
    <lineage>
        <taxon>Bacteria</taxon>
        <taxon>Pseudomonadati</taxon>
        <taxon>Pseudomonadota</taxon>
        <taxon>Gammaproteobacteria</taxon>
        <taxon>Alteromonadales</taxon>
        <taxon>Colwelliaceae</taxon>
        <taxon>Thalassotalea</taxon>
    </lineage>
</organism>